<organism evidence="1">
    <name type="scientific">viral metagenome</name>
    <dbReference type="NCBI Taxonomy" id="1070528"/>
    <lineage>
        <taxon>unclassified sequences</taxon>
        <taxon>metagenomes</taxon>
        <taxon>organismal metagenomes</taxon>
    </lineage>
</organism>
<gene>
    <name evidence="1" type="ORF">MM415B05990_0004</name>
</gene>
<evidence type="ECO:0000313" key="1">
    <source>
        <dbReference type="EMBL" id="QJA97711.1"/>
    </source>
</evidence>
<accession>A0A6M3LXP4</accession>
<reference evidence="1" key="1">
    <citation type="submission" date="2020-03" db="EMBL/GenBank/DDBJ databases">
        <title>The deep terrestrial virosphere.</title>
        <authorList>
            <person name="Holmfeldt K."/>
            <person name="Nilsson E."/>
            <person name="Simone D."/>
            <person name="Lopez-Fernandez M."/>
            <person name="Wu X."/>
            <person name="de Brujin I."/>
            <person name="Lundin D."/>
            <person name="Andersson A."/>
            <person name="Bertilsson S."/>
            <person name="Dopson M."/>
        </authorList>
    </citation>
    <scope>NUCLEOTIDE SEQUENCE</scope>
    <source>
        <strain evidence="1">MM415B05990</strain>
    </source>
</reference>
<sequence length="105" mass="12333">MDRVGQKCFILLDRFILIVLRTVYYTKVIRVIGYFYRTAETNMESYLTTIEEKLGGKTPKESYEKLEKIYDLLNAIAYPRRGTYEEILTIHDVAEIIQGLIAYEP</sequence>
<name>A0A6M3LXP4_9ZZZZ</name>
<dbReference type="EMBL" id="MT143518">
    <property type="protein sequence ID" value="QJA97711.1"/>
    <property type="molecule type" value="Genomic_DNA"/>
</dbReference>
<proteinExistence type="predicted"/>
<protein>
    <submittedName>
        <fullName evidence="1">Uncharacterized protein</fullName>
    </submittedName>
</protein>
<dbReference type="AlphaFoldDB" id="A0A6M3LXP4"/>